<dbReference type="NCBIfam" id="TIGR00090">
    <property type="entry name" value="rsfS_iojap_ybeB"/>
    <property type="match status" value="1"/>
</dbReference>
<dbReference type="Pfam" id="PF02410">
    <property type="entry name" value="RsfS"/>
    <property type="match status" value="1"/>
</dbReference>
<dbReference type="EMBL" id="FOXB01000014">
    <property type="protein sequence ID" value="SFP31038.1"/>
    <property type="molecule type" value="Genomic_DNA"/>
</dbReference>
<dbReference type="Proteomes" id="UP000199227">
    <property type="component" value="Unassembled WGS sequence"/>
</dbReference>
<comment type="subcellular location">
    <subcellularLocation>
        <location evidence="2">Cytoplasm</location>
    </subcellularLocation>
</comment>
<comment type="function">
    <text evidence="2">Functions as a ribosomal silencing factor. Interacts with ribosomal protein uL14 (rplN), blocking formation of intersubunit bridge B8. Prevents association of the 30S and 50S ribosomal subunits and the formation of functional ribosomes, thus repressing translation.</text>
</comment>
<protein>
    <recommendedName>
        <fullName evidence="2">Ribosomal silencing factor RsfS</fullName>
    </recommendedName>
</protein>
<proteinExistence type="inferred from homology"/>
<evidence type="ECO:0000313" key="4">
    <source>
        <dbReference type="Proteomes" id="UP000199227"/>
    </source>
</evidence>
<dbReference type="GO" id="GO:0005737">
    <property type="term" value="C:cytoplasm"/>
    <property type="evidence" value="ECO:0007669"/>
    <property type="project" value="UniProtKB-SubCell"/>
</dbReference>
<evidence type="ECO:0000256" key="1">
    <source>
        <dbReference type="ARBA" id="ARBA00010574"/>
    </source>
</evidence>
<dbReference type="Gene3D" id="3.30.460.10">
    <property type="entry name" value="Beta Polymerase, domain 2"/>
    <property type="match status" value="1"/>
</dbReference>
<keyword evidence="2" id="KW-0963">Cytoplasm</keyword>
<keyword evidence="4" id="KW-1185">Reference proteome</keyword>
<keyword evidence="3" id="KW-0808">Transferase</keyword>
<dbReference type="GO" id="GO:0043023">
    <property type="term" value="F:ribosomal large subunit binding"/>
    <property type="evidence" value="ECO:0007669"/>
    <property type="project" value="TreeGrafter"/>
</dbReference>
<dbReference type="GO" id="GO:0017148">
    <property type="term" value="P:negative regulation of translation"/>
    <property type="evidence" value="ECO:0007669"/>
    <property type="project" value="UniProtKB-UniRule"/>
</dbReference>
<dbReference type="GO" id="GO:0042256">
    <property type="term" value="P:cytosolic ribosome assembly"/>
    <property type="evidence" value="ECO:0007669"/>
    <property type="project" value="UniProtKB-UniRule"/>
</dbReference>
<dbReference type="RefSeq" id="WP_281244305.1">
    <property type="nucleotide sequence ID" value="NZ_FOXB01000014.1"/>
</dbReference>
<evidence type="ECO:0000256" key="2">
    <source>
        <dbReference type="HAMAP-Rule" id="MF_01477"/>
    </source>
</evidence>
<sequence>MSTTLETRTDRIVNLLDMKKAEDIQVFDLRDREYLTDSVIIATTLGDKHTLALLDMLKEELKPAGETFLAVDEGDEWTVIDLGDIMIHLMVPEYRTKYNLEEFLANLSLERPEQSAS</sequence>
<dbReference type="HAMAP" id="MF_01477">
    <property type="entry name" value="Iojap_RsfS"/>
    <property type="match status" value="1"/>
</dbReference>
<organism evidence="3 4">
    <name type="scientific">Hydrogenimonas thermophila</name>
    <dbReference type="NCBI Taxonomy" id="223786"/>
    <lineage>
        <taxon>Bacteria</taxon>
        <taxon>Pseudomonadati</taxon>
        <taxon>Campylobacterota</taxon>
        <taxon>Epsilonproteobacteria</taxon>
        <taxon>Campylobacterales</taxon>
        <taxon>Hydrogenimonadaceae</taxon>
        <taxon>Hydrogenimonas</taxon>
    </lineage>
</organism>
<dbReference type="PANTHER" id="PTHR21043:SF0">
    <property type="entry name" value="MITOCHONDRIAL ASSEMBLY OF RIBOSOMAL LARGE SUBUNIT PROTEIN 1"/>
    <property type="match status" value="1"/>
</dbReference>
<comment type="subunit">
    <text evidence="2">Interacts with ribosomal protein uL14 (rplN).</text>
</comment>
<dbReference type="GO" id="GO:0090071">
    <property type="term" value="P:negative regulation of ribosome biogenesis"/>
    <property type="evidence" value="ECO:0007669"/>
    <property type="project" value="UniProtKB-UniRule"/>
</dbReference>
<keyword evidence="2" id="KW-0810">Translation regulation</keyword>
<dbReference type="InterPro" id="IPR004394">
    <property type="entry name" value="Iojap/RsfS/C7orf30"/>
</dbReference>
<dbReference type="AlphaFoldDB" id="A0A1I5PA94"/>
<keyword evidence="3" id="KW-0548">Nucleotidyltransferase</keyword>
<accession>A0A1I5PA94</accession>
<name>A0A1I5PA94_9BACT</name>
<gene>
    <name evidence="2" type="primary">rsfS</name>
    <name evidence="3" type="ORF">SAMN05216234_11439</name>
</gene>
<dbReference type="PANTHER" id="PTHR21043">
    <property type="entry name" value="IOJAP SUPERFAMILY ORTHOLOG"/>
    <property type="match status" value="1"/>
</dbReference>
<dbReference type="GO" id="GO:0016779">
    <property type="term" value="F:nucleotidyltransferase activity"/>
    <property type="evidence" value="ECO:0007669"/>
    <property type="project" value="UniProtKB-KW"/>
</dbReference>
<keyword evidence="2" id="KW-0678">Repressor</keyword>
<evidence type="ECO:0000313" key="3">
    <source>
        <dbReference type="EMBL" id="SFP31038.1"/>
    </source>
</evidence>
<comment type="similarity">
    <text evidence="1 2">Belongs to the Iojap/RsfS family.</text>
</comment>
<reference evidence="3 4" key="1">
    <citation type="submission" date="2016-10" db="EMBL/GenBank/DDBJ databases">
        <authorList>
            <person name="de Groot N.N."/>
        </authorList>
    </citation>
    <scope>NUCLEOTIDE SEQUENCE [LARGE SCALE GENOMIC DNA]</scope>
    <source>
        <strain evidence="3 4">EP1-55-1</strain>
    </source>
</reference>
<dbReference type="SUPFAM" id="SSF81301">
    <property type="entry name" value="Nucleotidyltransferase"/>
    <property type="match status" value="1"/>
</dbReference>
<dbReference type="STRING" id="223786.SAMN05216234_11439"/>
<dbReference type="InterPro" id="IPR043519">
    <property type="entry name" value="NT_sf"/>
</dbReference>